<feature type="compositionally biased region" description="Low complexity" evidence="1">
    <location>
        <begin position="115"/>
        <end position="140"/>
    </location>
</feature>
<evidence type="ECO:0000313" key="3">
    <source>
        <dbReference type="EMBL" id="ROQ01725.1"/>
    </source>
</evidence>
<dbReference type="EMBL" id="RJKX01000011">
    <property type="protein sequence ID" value="ROQ01725.1"/>
    <property type="molecule type" value="Genomic_DNA"/>
</dbReference>
<organism evidence="3 4">
    <name type="scientific">Stella humosa</name>
    <dbReference type="NCBI Taxonomy" id="94"/>
    <lineage>
        <taxon>Bacteria</taxon>
        <taxon>Pseudomonadati</taxon>
        <taxon>Pseudomonadota</taxon>
        <taxon>Alphaproteobacteria</taxon>
        <taxon>Rhodospirillales</taxon>
        <taxon>Stellaceae</taxon>
        <taxon>Stella</taxon>
    </lineage>
</organism>
<name>A0A3N1MEY0_9PROT</name>
<feature type="compositionally biased region" description="Low complexity" evidence="1">
    <location>
        <begin position="147"/>
        <end position="191"/>
    </location>
</feature>
<dbReference type="Proteomes" id="UP000278222">
    <property type="component" value="Unassembled WGS sequence"/>
</dbReference>
<evidence type="ECO:0000313" key="4">
    <source>
        <dbReference type="Proteomes" id="UP000278222"/>
    </source>
</evidence>
<evidence type="ECO:0000256" key="1">
    <source>
        <dbReference type="SAM" id="MobiDB-lite"/>
    </source>
</evidence>
<feature type="region of interest" description="Disordered" evidence="1">
    <location>
        <begin position="67"/>
        <end position="197"/>
    </location>
</feature>
<reference evidence="3 4" key="1">
    <citation type="submission" date="2018-11" db="EMBL/GenBank/DDBJ databases">
        <title>Genomic Encyclopedia of Type Strains, Phase IV (KMG-IV): sequencing the most valuable type-strain genomes for metagenomic binning, comparative biology and taxonomic classification.</title>
        <authorList>
            <person name="Goeker M."/>
        </authorList>
    </citation>
    <scope>NUCLEOTIDE SEQUENCE [LARGE SCALE GENOMIC DNA]</scope>
    <source>
        <strain evidence="3 4">DSM 5900</strain>
    </source>
</reference>
<gene>
    <name evidence="3" type="ORF">EDC65_0911</name>
</gene>
<keyword evidence="4" id="KW-1185">Reference proteome</keyword>
<proteinExistence type="predicted"/>
<evidence type="ECO:0000256" key="2">
    <source>
        <dbReference type="SAM" id="SignalP"/>
    </source>
</evidence>
<dbReference type="RefSeq" id="WP_123688457.1">
    <property type="nucleotide sequence ID" value="NZ_AP019700.1"/>
</dbReference>
<protein>
    <submittedName>
        <fullName evidence="3">Uncharacterized protein</fullName>
    </submittedName>
</protein>
<keyword evidence="2" id="KW-0732">Signal</keyword>
<sequence>MNRPDAARRRFAGAPFVALFLALPLAACLDPATTLNDIGRVRATFYRHELPVANAGVSMPGDRLVPQGQAGGCKPAASAGLFDPCRPDPDQQELDSAGMPKPPLGPWADRTRSNAGQARARKQAAAPVPGRKPTAAVKAPARPPKAGPVKTTPAKAAPVKIKPAKAAPAKVAPVKAATRKPVPAKPAQRPRPVARPR</sequence>
<feature type="chain" id="PRO_5018219532" evidence="2">
    <location>
        <begin position="28"/>
        <end position="197"/>
    </location>
</feature>
<comment type="caution">
    <text evidence="3">The sequence shown here is derived from an EMBL/GenBank/DDBJ whole genome shotgun (WGS) entry which is preliminary data.</text>
</comment>
<accession>A0A3N1MEY0</accession>
<feature type="signal peptide" evidence="2">
    <location>
        <begin position="1"/>
        <end position="27"/>
    </location>
</feature>
<dbReference type="AlphaFoldDB" id="A0A3N1MEY0"/>